<dbReference type="Gene3D" id="2.60.20.10">
    <property type="entry name" value="Crystallins"/>
    <property type="match status" value="2"/>
</dbReference>
<dbReference type="InterPro" id="IPR050252">
    <property type="entry name" value="Beta/Gamma-Crystallin"/>
</dbReference>
<dbReference type="SUPFAM" id="SSF49695">
    <property type="entry name" value="gamma-Crystallin-like"/>
    <property type="match status" value="1"/>
</dbReference>
<evidence type="ECO:0000256" key="4">
    <source>
        <dbReference type="ARBA" id="ARBA00022613"/>
    </source>
</evidence>
<evidence type="ECO:0000259" key="6">
    <source>
        <dbReference type="PROSITE" id="PS50915"/>
    </source>
</evidence>
<dbReference type="GO" id="GO:0005212">
    <property type="term" value="F:structural constituent of eye lens"/>
    <property type="evidence" value="ECO:0007669"/>
    <property type="project" value="UniProtKB-KW"/>
</dbReference>
<dbReference type="GeneTree" id="ENSGT01000000217556"/>
<dbReference type="InParanoid" id="A0A803JCW0"/>
<keyword evidence="5" id="KW-0677">Repeat</keyword>
<dbReference type="InterPro" id="IPR011024">
    <property type="entry name" value="G_crystallin-like"/>
</dbReference>
<dbReference type="PANTHER" id="PTHR11818:SF103">
    <property type="entry name" value="BETA_GAMMA CRYSTALLIN 'GREEK KEY' DOMAIN-CONTAINING PROTEIN"/>
    <property type="match status" value="1"/>
</dbReference>
<comment type="subunit">
    <text evidence="3">Monomer.</text>
</comment>
<dbReference type="PANTHER" id="PTHR11818">
    <property type="entry name" value="BETA/GAMMA CRYSTALLIN"/>
    <property type="match status" value="1"/>
</dbReference>
<dbReference type="AlphaFoldDB" id="A0A803JCW0"/>
<evidence type="ECO:0000256" key="2">
    <source>
        <dbReference type="ARBA" id="ARBA00009646"/>
    </source>
</evidence>
<dbReference type="Pfam" id="PF00030">
    <property type="entry name" value="Crystall"/>
    <property type="match status" value="2"/>
</dbReference>
<comment type="similarity">
    <text evidence="2">Belongs to the beta/gamma-crystallin family.</text>
</comment>
<name>A0A803JCW0_XENTR</name>
<sequence length="180" mass="19970">MSTLELFEFPDMKGDSHSLTADADDLAPVGFLKRAQSLRVIGEPWIVFTDLKYQGKYAVFKEGIYSSIPGFSKSICSTRIVQGGLYEPKITVFEHINYLGRAQDLGKDADSLKTYGMENMISSHKVAKGAWVLFQGDFFTGATMVTIAGDNVPDYTKIGWNDKVNSVKAITPYQTYQTVV</sequence>
<keyword evidence="4" id="KW-0273">Eye lens protein</keyword>
<feature type="domain" description="Beta/gamma crystallin 'Greek key'" evidence="6">
    <location>
        <begin position="129"/>
        <end position="171"/>
    </location>
</feature>
<evidence type="ECO:0000256" key="1">
    <source>
        <dbReference type="ARBA" id="ARBA00003689"/>
    </source>
</evidence>
<organism evidence="7">
    <name type="scientific">Xenopus tropicalis</name>
    <name type="common">Western clawed frog</name>
    <name type="synonym">Silurana tropicalis</name>
    <dbReference type="NCBI Taxonomy" id="8364"/>
    <lineage>
        <taxon>Eukaryota</taxon>
        <taxon>Metazoa</taxon>
        <taxon>Chordata</taxon>
        <taxon>Craniata</taxon>
        <taxon>Vertebrata</taxon>
        <taxon>Euteleostomi</taxon>
        <taxon>Amphibia</taxon>
        <taxon>Batrachia</taxon>
        <taxon>Anura</taxon>
        <taxon>Pipoidea</taxon>
        <taxon>Pipidae</taxon>
        <taxon>Xenopodinae</taxon>
        <taxon>Xenopus</taxon>
        <taxon>Silurana</taxon>
    </lineage>
</organism>
<dbReference type="PROSITE" id="PS50915">
    <property type="entry name" value="CRYSTALLIN_BETA_GAMMA"/>
    <property type="match status" value="1"/>
</dbReference>
<evidence type="ECO:0000256" key="3">
    <source>
        <dbReference type="ARBA" id="ARBA00011245"/>
    </source>
</evidence>
<evidence type="ECO:0000256" key="5">
    <source>
        <dbReference type="ARBA" id="ARBA00022737"/>
    </source>
</evidence>
<comment type="function">
    <text evidence="1">Crystallins are the dominant structural components of the vertebrate eye lens.</text>
</comment>
<reference evidence="7" key="1">
    <citation type="journal article" date="2010" name="Science">
        <title>The genome of the Western clawed frog Xenopus tropicalis.</title>
        <authorList>
            <person name="Hellsten U."/>
            <person name="Harland R.M."/>
            <person name="Gilchrist M.J."/>
            <person name="Hendrix D."/>
            <person name="Jurka J."/>
            <person name="Kapitonov V."/>
            <person name="Ovcharenko I."/>
            <person name="Putnam N.H."/>
            <person name="Shu S."/>
            <person name="Taher L."/>
            <person name="Blitz I.L."/>
            <person name="Blumberg B."/>
            <person name="Dichmann D.S."/>
            <person name="Dubchak I."/>
            <person name="Amaya E."/>
            <person name="Detter J.C."/>
            <person name="Fletcher R."/>
            <person name="Gerhard D.S."/>
            <person name="Goodstein D."/>
            <person name="Graves T."/>
            <person name="Grigoriev I.V."/>
            <person name="Grimwood J."/>
            <person name="Kawashima T."/>
            <person name="Lindquist E."/>
            <person name="Lucas S.M."/>
            <person name="Mead P.E."/>
            <person name="Mitros T."/>
            <person name="Ogino H."/>
            <person name="Ohta Y."/>
            <person name="Poliakov A.V."/>
            <person name="Pollet N."/>
            <person name="Robert J."/>
            <person name="Salamov A."/>
            <person name="Sater A.K."/>
            <person name="Schmutz J."/>
            <person name="Terry A."/>
            <person name="Vize P.D."/>
            <person name="Warren W.C."/>
            <person name="Wells D."/>
            <person name="Wills A."/>
            <person name="Wilson R.K."/>
            <person name="Zimmerman L.B."/>
            <person name="Zorn A.M."/>
            <person name="Grainger R."/>
            <person name="Grammer T."/>
            <person name="Khokha M.K."/>
            <person name="Richardson P.M."/>
            <person name="Rokhsar D.S."/>
        </authorList>
    </citation>
    <scope>NUCLEOTIDE SEQUENCE [LARGE SCALE GENOMIC DNA]</scope>
    <source>
        <strain evidence="7">Nigerian</strain>
    </source>
</reference>
<dbReference type="InterPro" id="IPR001064">
    <property type="entry name" value="Beta/gamma_crystallin"/>
</dbReference>
<protein>
    <recommendedName>
        <fullName evidence="6">Beta/gamma crystallin 'Greek key' domain-containing protein</fullName>
    </recommendedName>
</protein>
<dbReference type="SMART" id="SM00247">
    <property type="entry name" value="XTALbg"/>
    <property type="match status" value="2"/>
</dbReference>
<reference evidence="7" key="2">
    <citation type="submission" date="2021-03" db="UniProtKB">
        <authorList>
            <consortium name="Ensembl"/>
        </authorList>
    </citation>
    <scope>IDENTIFICATION</scope>
</reference>
<evidence type="ECO:0000313" key="7">
    <source>
        <dbReference type="Ensembl" id="ENSXETP00000105724"/>
    </source>
</evidence>
<accession>A0A803JCW0</accession>
<proteinExistence type="inferred from homology"/>
<dbReference type="Ensembl" id="ENSXETT00000107936">
    <property type="protein sequence ID" value="ENSXETP00000105724"/>
    <property type="gene ID" value="ENSXETG00000045506"/>
</dbReference>